<dbReference type="GO" id="GO:0046872">
    <property type="term" value="F:metal ion binding"/>
    <property type="evidence" value="ECO:0007669"/>
    <property type="project" value="UniProtKB-KW"/>
</dbReference>
<dbReference type="CDD" id="cd00685">
    <property type="entry name" value="Trans_IPPS_HT"/>
    <property type="match status" value="1"/>
</dbReference>
<comment type="cofactor">
    <cofactor evidence="1">
        <name>Mg(2+)</name>
        <dbReference type="ChEBI" id="CHEBI:18420"/>
    </cofactor>
</comment>
<organism evidence="7 8">
    <name type="scientific">Eremococcus coleocola ACS-139-V-Col8</name>
    <dbReference type="NCBI Taxonomy" id="908337"/>
    <lineage>
        <taxon>Bacteria</taxon>
        <taxon>Bacillati</taxon>
        <taxon>Bacillota</taxon>
        <taxon>Bacilli</taxon>
        <taxon>Lactobacillales</taxon>
        <taxon>Aerococcaceae</taxon>
        <taxon>Eremococcus</taxon>
    </lineage>
</organism>
<dbReference type="GO" id="GO:0004659">
    <property type="term" value="F:prenyltransferase activity"/>
    <property type="evidence" value="ECO:0007669"/>
    <property type="project" value="InterPro"/>
</dbReference>
<reference evidence="7 8" key="1">
    <citation type="submission" date="2010-10" db="EMBL/GenBank/DDBJ databases">
        <authorList>
            <person name="Durkin A.S."/>
            <person name="Madupu R."/>
            <person name="Torralba M."/>
            <person name="Gillis M."/>
            <person name="Methe B."/>
            <person name="Sutton G."/>
            <person name="Nelson K.E."/>
        </authorList>
    </citation>
    <scope>NUCLEOTIDE SEQUENCE [LARGE SCALE GENOMIC DNA]</scope>
    <source>
        <strain evidence="7 8">ACS-139-V-Col8</strain>
    </source>
</reference>
<dbReference type="RefSeq" id="WP_006418611.1">
    <property type="nucleotide sequence ID" value="NZ_AENN01000016.1"/>
</dbReference>
<gene>
    <name evidence="7" type="ORF">HMPREF9257_1672</name>
</gene>
<evidence type="ECO:0000256" key="2">
    <source>
        <dbReference type="ARBA" id="ARBA00006706"/>
    </source>
</evidence>
<evidence type="ECO:0000256" key="4">
    <source>
        <dbReference type="ARBA" id="ARBA00022723"/>
    </source>
</evidence>
<keyword evidence="4" id="KW-0479">Metal-binding</keyword>
<protein>
    <submittedName>
        <fullName evidence="7">Polyprenyl synthetase</fullName>
    </submittedName>
</protein>
<dbReference type="InterPro" id="IPR008949">
    <property type="entry name" value="Isoprenoid_synthase_dom_sf"/>
</dbReference>
<dbReference type="Gene3D" id="1.10.600.10">
    <property type="entry name" value="Farnesyl Diphosphate Synthase"/>
    <property type="match status" value="1"/>
</dbReference>
<keyword evidence="5" id="KW-0460">Magnesium</keyword>
<name>E4KQ73_9LACT</name>
<dbReference type="EMBL" id="AENN01000016">
    <property type="protein sequence ID" value="EFR30825.1"/>
    <property type="molecule type" value="Genomic_DNA"/>
</dbReference>
<dbReference type="eggNOG" id="COG0142">
    <property type="taxonomic scope" value="Bacteria"/>
</dbReference>
<evidence type="ECO:0000256" key="3">
    <source>
        <dbReference type="ARBA" id="ARBA00022679"/>
    </source>
</evidence>
<comment type="caution">
    <text evidence="7">The sequence shown here is derived from an EMBL/GenBank/DDBJ whole genome shotgun (WGS) entry which is preliminary data.</text>
</comment>
<keyword evidence="8" id="KW-1185">Reference proteome</keyword>
<evidence type="ECO:0000313" key="8">
    <source>
        <dbReference type="Proteomes" id="UP000005990"/>
    </source>
</evidence>
<evidence type="ECO:0000256" key="6">
    <source>
        <dbReference type="RuleBase" id="RU004466"/>
    </source>
</evidence>
<dbReference type="InterPro" id="IPR000092">
    <property type="entry name" value="Polyprenyl_synt"/>
</dbReference>
<dbReference type="Proteomes" id="UP000005990">
    <property type="component" value="Unassembled WGS sequence"/>
</dbReference>
<proteinExistence type="inferred from homology"/>
<dbReference type="PANTHER" id="PTHR12001:SF69">
    <property type="entry name" value="ALL TRANS-POLYPRENYL-DIPHOSPHATE SYNTHASE PDSS1"/>
    <property type="match status" value="1"/>
</dbReference>
<comment type="similarity">
    <text evidence="2 6">Belongs to the FPP/GGPP synthase family.</text>
</comment>
<keyword evidence="3 6" id="KW-0808">Transferase</keyword>
<dbReference type="SUPFAM" id="SSF48576">
    <property type="entry name" value="Terpenoid synthases"/>
    <property type="match status" value="1"/>
</dbReference>
<dbReference type="GO" id="GO:0008299">
    <property type="term" value="P:isoprenoid biosynthetic process"/>
    <property type="evidence" value="ECO:0007669"/>
    <property type="project" value="InterPro"/>
</dbReference>
<dbReference type="InterPro" id="IPR033749">
    <property type="entry name" value="Polyprenyl_synt_CS"/>
</dbReference>
<dbReference type="Pfam" id="PF00348">
    <property type="entry name" value="polyprenyl_synt"/>
    <property type="match status" value="1"/>
</dbReference>
<dbReference type="AlphaFoldDB" id="E4KQ73"/>
<dbReference type="PANTHER" id="PTHR12001">
    <property type="entry name" value="GERANYLGERANYL PYROPHOSPHATE SYNTHASE"/>
    <property type="match status" value="1"/>
</dbReference>
<dbReference type="STRING" id="908337.HMPREF9257_1672"/>
<dbReference type="OrthoDB" id="9805316at2"/>
<evidence type="ECO:0000313" key="7">
    <source>
        <dbReference type="EMBL" id="EFR30825.1"/>
    </source>
</evidence>
<dbReference type="SFLD" id="SFLDS00005">
    <property type="entry name" value="Isoprenoid_Synthase_Type_I"/>
    <property type="match status" value="1"/>
</dbReference>
<dbReference type="PROSITE" id="PS00723">
    <property type="entry name" value="POLYPRENYL_SYNTHASE_1"/>
    <property type="match status" value="1"/>
</dbReference>
<accession>E4KQ73</accession>
<evidence type="ECO:0000256" key="1">
    <source>
        <dbReference type="ARBA" id="ARBA00001946"/>
    </source>
</evidence>
<evidence type="ECO:0000256" key="5">
    <source>
        <dbReference type="ARBA" id="ARBA00022842"/>
    </source>
</evidence>
<sequence length="321" mass="36771">MVHPIWQAYPKIESDLERVKKMMIAEISVSNPEIKAKIMDYINASGKFARAGLVLMFARLNQKTISQEKLNIAAGIELFHLATLIHDDVIDEADQRRGIQAFHLAESNRIAIYAGDYLLAYAMRFLYQSGLNDFSGIEQKTIELILNGELNQLKNVADPTMTIYRYLRQIKGKTALLFGLATVGGYQTESISRRQLKQAYYAGEEIGMAFQLIDDQLDFFQKQEQTGKPQLQDVMNGIYTAPLIRAIYQKPILKNLILSIENEEDLQQIQDLIEESDADVYVENLVKKYLNKAIKRIQKLDQNDYSSEILSLIQTLMTRDY</sequence>